<dbReference type="SMART" id="SM00271">
    <property type="entry name" value="DnaJ"/>
    <property type="match status" value="1"/>
</dbReference>
<dbReference type="InterPro" id="IPR002939">
    <property type="entry name" value="DnaJ_C"/>
</dbReference>
<keyword evidence="3" id="KW-1185">Reference proteome</keyword>
<dbReference type="Gene3D" id="1.10.287.110">
    <property type="entry name" value="DnaJ domain"/>
    <property type="match status" value="1"/>
</dbReference>
<dbReference type="PANTHER" id="PTHR43096:SF10">
    <property type="entry name" value="CHAPERONE PROTEIN DNAJ A6, CHLOROPLASTIC"/>
    <property type="match status" value="1"/>
</dbReference>
<dbReference type="InterPro" id="IPR018253">
    <property type="entry name" value="DnaJ_domain_CS"/>
</dbReference>
<feature type="domain" description="J" evidence="1">
    <location>
        <begin position="4"/>
        <end position="69"/>
    </location>
</feature>
<dbReference type="GeneID" id="72988692"/>
<sequence length="303" mass="33209">MSDNPYDVLAIKRDASAEEIQRAFRKLAKKHHPDLNPGDPRAAEAFKRISGAYDILGDPEKRARFDRGEIDASGTEKPPHRFYRDFADASDGHPYASAAGFEDMTGADELLSELLRRRTGTSFRMRGADRHLRLPIDFLEAVNGTNKHVVLPDGTALDFVVPAGVSDGQILGLAGKGEPGLGGAPPGDALVQLEVRPHRLFRREGDDIRLDLPISLTEAVLGGRVEVPTPTGRVTMSIPKGSNTGKVLRLRGKGMPRPQGGHGDMYVTLQVVLPENDPDLETFVTHWQRGLAHNPRRDLEREA</sequence>
<protein>
    <submittedName>
        <fullName evidence="2">J domain-containing protein</fullName>
    </submittedName>
</protein>
<name>A0ABU9Z798_9HYPH</name>
<dbReference type="Gene3D" id="2.60.260.20">
    <property type="entry name" value="Urease metallochaperone UreE, N-terminal domain"/>
    <property type="match status" value="2"/>
</dbReference>
<dbReference type="SUPFAM" id="SSF49493">
    <property type="entry name" value="HSP40/DnaJ peptide-binding domain"/>
    <property type="match status" value="2"/>
</dbReference>
<evidence type="ECO:0000313" key="3">
    <source>
        <dbReference type="Proteomes" id="UP001404845"/>
    </source>
</evidence>
<dbReference type="RefSeq" id="WP_015821690.1">
    <property type="nucleotide sequence ID" value="NZ_JAQYXL010000001.1"/>
</dbReference>
<proteinExistence type="predicted"/>
<comment type="caution">
    <text evidence="2">The sequence shown here is derived from an EMBL/GenBank/DDBJ whole genome shotgun (WGS) entry which is preliminary data.</text>
</comment>
<dbReference type="SUPFAM" id="SSF46565">
    <property type="entry name" value="Chaperone J-domain"/>
    <property type="match status" value="1"/>
</dbReference>
<dbReference type="InterPro" id="IPR036869">
    <property type="entry name" value="J_dom_sf"/>
</dbReference>
<dbReference type="Proteomes" id="UP001404845">
    <property type="component" value="Unassembled WGS sequence"/>
</dbReference>
<dbReference type="PROSITE" id="PS00636">
    <property type="entry name" value="DNAJ_1"/>
    <property type="match status" value="1"/>
</dbReference>
<evidence type="ECO:0000259" key="1">
    <source>
        <dbReference type="PROSITE" id="PS50076"/>
    </source>
</evidence>
<gene>
    <name evidence="2" type="ORF">PUR21_06140</name>
</gene>
<dbReference type="PRINTS" id="PR00625">
    <property type="entry name" value="JDOMAIN"/>
</dbReference>
<reference evidence="2 3" key="1">
    <citation type="journal article" date="2023" name="PLoS ONE">
        <title>Complete genome assembly of Hawai'i environmental nontuberculous mycobacteria reveals unexpected co-isolation with methylobacteria.</title>
        <authorList>
            <person name="Hendrix J."/>
            <person name="Epperson L.E."/>
            <person name="Tong E.I."/>
            <person name="Chan Y.L."/>
            <person name="Hasan N.A."/>
            <person name="Dawrs S.N."/>
            <person name="Norton G.J."/>
            <person name="Virdi R."/>
            <person name="Crooks J.L."/>
            <person name="Chan E.D."/>
            <person name="Honda J.R."/>
            <person name="Strong M."/>
        </authorList>
    </citation>
    <scope>NUCLEOTIDE SEQUENCE [LARGE SCALE GENOMIC DNA]</scope>
    <source>
        <strain evidence="2 3">NJH_HI01</strain>
    </source>
</reference>
<accession>A0ABU9Z798</accession>
<dbReference type="CDD" id="cd10747">
    <property type="entry name" value="DnaJ_C"/>
    <property type="match status" value="1"/>
</dbReference>
<dbReference type="Pfam" id="PF00226">
    <property type="entry name" value="DnaJ"/>
    <property type="match status" value="1"/>
</dbReference>
<dbReference type="PANTHER" id="PTHR43096">
    <property type="entry name" value="DNAJ HOMOLOG 1, MITOCHONDRIAL-RELATED"/>
    <property type="match status" value="1"/>
</dbReference>
<dbReference type="InterPro" id="IPR001623">
    <property type="entry name" value="DnaJ_domain"/>
</dbReference>
<evidence type="ECO:0000313" key="2">
    <source>
        <dbReference type="EMBL" id="MEN3227236.1"/>
    </source>
</evidence>
<dbReference type="CDD" id="cd06257">
    <property type="entry name" value="DnaJ"/>
    <property type="match status" value="1"/>
</dbReference>
<dbReference type="EMBL" id="JAQYXL010000001">
    <property type="protein sequence ID" value="MEN3227236.1"/>
    <property type="molecule type" value="Genomic_DNA"/>
</dbReference>
<organism evidence="2 3">
    <name type="scientific">Methylorubrum rhodesianum</name>
    <dbReference type="NCBI Taxonomy" id="29427"/>
    <lineage>
        <taxon>Bacteria</taxon>
        <taxon>Pseudomonadati</taxon>
        <taxon>Pseudomonadota</taxon>
        <taxon>Alphaproteobacteria</taxon>
        <taxon>Hyphomicrobiales</taxon>
        <taxon>Methylobacteriaceae</taxon>
        <taxon>Methylorubrum</taxon>
    </lineage>
</organism>
<dbReference type="InterPro" id="IPR008971">
    <property type="entry name" value="HSP40/DnaJ_pept-bd"/>
</dbReference>
<dbReference type="Pfam" id="PF01556">
    <property type="entry name" value="DnaJ_C"/>
    <property type="match status" value="1"/>
</dbReference>
<dbReference type="PROSITE" id="PS50076">
    <property type="entry name" value="DNAJ_2"/>
    <property type="match status" value="1"/>
</dbReference>